<dbReference type="KEGG" id="esj:SJ05684_c04710"/>
<dbReference type="eggNOG" id="ENOG5033457">
    <property type="taxonomic scope" value="Bacteria"/>
</dbReference>
<organism evidence="8 9">
    <name type="scientific">Sinorhizobium sojae CCBAU 05684</name>
    <dbReference type="NCBI Taxonomy" id="716928"/>
    <lineage>
        <taxon>Bacteria</taxon>
        <taxon>Pseudomonadati</taxon>
        <taxon>Pseudomonadota</taxon>
        <taxon>Alphaproteobacteria</taxon>
        <taxon>Hyphomicrobiales</taxon>
        <taxon>Rhizobiaceae</taxon>
        <taxon>Sinorhizobium/Ensifer group</taxon>
        <taxon>Sinorhizobium</taxon>
    </lineage>
</organism>
<evidence type="ECO:0000256" key="3">
    <source>
        <dbReference type="ARBA" id="ARBA00020552"/>
    </source>
</evidence>
<evidence type="ECO:0000256" key="1">
    <source>
        <dbReference type="ARBA" id="ARBA00004167"/>
    </source>
</evidence>
<evidence type="ECO:0000256" key="5">
    <source>
        <dbReference type="ARBA" id="ARBA00022734"/>
    </source>
</evidence>
<dbReference type="EMBL" id="CP023067">
    <property type="protein sequence ID" value="ASY61937.1"/>
    <property type="molecule type" value="Genomic_DNA"/>
</dbReference>
<comment type="similarity">
    <text evidence="2">Belongs to the BA14k family.</text>
</comment>
<dbReference type="STRING" id="716928.GCA_000261485_00878"/>
<keyword evidence="5" id="KW-0430">Lectin</keyword>
<comment type="function">
    <text evidence="6">Has immunoglobulin-binding and hemagglutination properties, and can bind to mannose. Essential for virulence. May be involved in LPS biosynthesis or polysaccharide transport.</text>
</comment>
<dbReference type="OrthoDB" id="8117189at2"/>
<evidence type="ECO:0000256" key="4">
    <source>
        <dbReference type="ARBA" id="ARBA00022475"/>
    </source>
</evidence>
<feature type="signal peptide" evidence="7">
    <location>
        <begin position="1"/>
        <end position="20"/>
    </location>
</feature>
<proteinExistence type="inferred from homology"/>
<accession>A0A249P8A4</accession>
<dbReference type="InterPro" id="IPR012413">
    <property type="entry name" value="BA14K"/>
</dbReference>
<feature type="chain" id="PRO_5012015552" description="Lectin-like protein BA14k" evidence="7">
    <location>
        <begin position="21"/>
        <end position="126"/>
    </location>
</feature>
<keyword evidence="4" id="KW-0472">Membrane</keyword>
<dbReference type="GO" id="GO:0016020">
    <property type="term" value="C:membrane"/>
    <property type="evidence" value="ECO:0007669"/>
    <property type="project" value="UniProtKB-SubCell"/>
</dbReference>
<sequence>MTRGRWLSCAVAVLAFAASAAPSQALTPLPSKVVVQSDVIDAQIRFRRGDSFNGYRGYRYYRPGYRYYRGLWYPRAAFRREFIRPPMRLNTRHIDWCYDRYRSYRASDNTYQPYNGPRRQCYSPYN</sequence>
<dbReference type="GO" id="GO:0030246">
    <property type="term" value="F:carbohydrate binding"/>
    <property type="evidence" value="ECO:0007669"/>
    <property type="project" value="UniProtKB-KW"/>
</dbReference>
<gene>
    <name evidence="8" type="ORF">SJ05684_c04710</name>
</gene>
<evidence type="ECO:0000256" key="7">
    <source>
        <dbReference type="SAM" id="SignalP"/>
    </source>
</evidence>
<dbReference type="RefSeq" id="WP_034852432.1">
    <property type="nucleotide sequence ID" value="NZ_AJQT01000017.1"/>
</dbReference>
<keyword evidence="9" id="KW-1185">Reference proteome</keyword>
<keyword evidence="7" id="KW-0732">Signal</keyword>
<name>A0A249P8A4_9HYPH</name>
<dbReference type="AlphaFoldDB" id="A0A249P8A4"/>
<protein>
    <recommendedName>
        <fullName evidence="3">Lectin-like protein BA14k</fullName>
    </recommendedName>
</protein>
<evidence type="ECO:0000313" key="9">
    <source>
        <dbReference type="Proteomes" id="UP000217211"/>
    </source>
</evidence>
<comment type="subcellular location">
    <subcellularLocation>
        <location evidence="1">Membrane</location>
        <topology evidence="1">Single-pass membrane protein</topology>
    </subcellularLocation>
</comment>
<reference evidence="8 9" key="1">
    <citation type="submission" date="2017-08" db="EMBL/GenBank/DDBJ databases">
        <title>Multipartite genome sequences of Sinorhizobium species nodulating soybeans.</title>
        <authorList>
            <person name="Tian C.F."/>
        </authorList>
    </citation>
    <scope>NUCLEOTIDE SEQUENCE [LARGE SCALE GENOMIC DNA]</scope>
    <source>
        <strain evidence="8 9">CCBAU 05684</strain>
    </source>
</reference>
<keyword evidence="4" id="KW-1003">Cell membrane</keyword>
<evidence type="ECO:0000313" key="8">
    <source>
        <dbReference type="EMBL" id="ASY61937.1"/>
    </source>
</evidence>
<evidence type="ECO:0000256" key="6">
    <source>
        <dbReference type="ARBA" id="ARBA00025321"/>
    </source>
</evidence>
<dbReference type="Pfam" id="PF07886">
    <property type="entry name" value="BA14K"/>
    <property type="match status" value="1"/>
</dbReference>
<evidence type="ECO:0000256" key="2">
    <source>
        <dbReference type="ARBA" id="ARBA00010270"/>
    </source>
</evidence>
<dbReference type="Proteomes" id="UP000217211">
    <property type="component" value="Chromosome"/>
</dbReference>